<dbReference type="RefSeq" id="XP_052119985.1">
    <property type="nucleotide sequence ID" value="XM_052264025.1"/>
</dbReference>
<dbReference type="InterPro" id="IPR018253">
    <property type="entry name" value="DnaJ_domain_CS"/>
</dbReference>
<dbReference type="CDD" id="cd06257">
    <property type="entry name" value="DnaJ"/>
    <property type="match status" value="1"/>
</dbReference>
<sequence length="278" mass="32003">MVDYYRILEVSRTASTAEIKKAYRKLALKWHPDKNLDNPEEAGRRFKEISEAYEVLSDESKRKIYDRRLRSADRPNPSTKPSARPFAAFRNYFESPFHRFFEKKRRVYDQYGKDGLFANDRPRRPRHHEDEFDVFGGFPFIFRNPEDVFREFFGDSPFAADFGMNGHSHHRSRNGHHRNSHPSSHSLRPFFDPFNLFESMVPGGNSLGGSYTSFTTAFSTMGNGVPTKQTSTSTRFINGKKITTKKVIENGKETVVTYENDVLTSKTVNGVAQAIGYS</sequence>
<dbReference type="InterPro" id="IPR001623">
    <property type="entry name" value="DnaJ_domain"/>
</dbReference>
<feature type="domain" description="J" evidence="3">
    <location>
        <begin position="3"/>
        <end position="69"/>
    </location>
</feature>
<dbReference type="GO" id="GO:0030544">
    <property type="term" value="F:Hsp70 protein binding"/>
    <property type="evidence" value="ECO:0007669"/>
    <property type="project" value="InterPro"/>
</dbReference>
<evidence type="ECO:0000259" key="3">
    <source>
        <dbReference type="PROSITE" id="PS50076"/>
    </source>
</evidence>
<name>A0A6J1SKF0_FRAOC</name>
<reference evidence="5 6" key="1">
    <citation type="submission" date="2025-04" db="UniProtKB">
        <authorList>
            <consortium name="RefSeq"/>
        </authorList>
    </citation>
    <scope>IDENTIFICATION</scope>
    <source>
        <tissue evidence="5 6">Whole organism</tissue>
    </source>
</reference>
<dbReference type="SMART" id="SM00271">
    <property type="entry name" value="DnaJ"/>
    <property type="match status" value="1"/>
</dbReference>
<evidence type="ECO:0000313" key="4">
    <source>
        <dbReference type="Proteomes" id="UP000504606"/>
    </source>
</evidence>
<dbReference type="PANTHER" id="PTHR45168:SF3">
    <property type="entry name" value="DNAJ HEAT SHOCK PROTEIN FAMILY (HSP40) MEMBER B2"/>
    <property type="match status" value="1"/>
</dbReference>
<dbReference type="PROSITE" id="PS00636">
    <property type="entry name" value="DNAJ_1"/>
    <property type="match status" value="1"/>
</dbReference>
<evidence type="ECO:0000313" key="10">
    <source>
        <dbReference type="RefSeq" id="XP_052119987.1"/>
    </source>
</evidence>
<evidence type="ECO:0000313" key="9">
    <source>
        <dbReference type="RefSeq" id="XP_052119986.1"/>
    </source>
</evidence>
<dbReference type="Pfam" id="PF00226">
    <property type="entry name" value="DnaJ"/>
    <property type="match status" value="1"/>
</dbReference>
<dbReference type="GeneID" id="113208783"/>
<dbReference type="Gene3D" id="1.10.287.110">
    <property type="entry name" value="DnaJ domain"/>
    <property type="match status" value="1"/>
</dbReference>
<dbReference type="RefSeq" id="XP_026281754.1">
    <property type="nucleotide sequence ID" value="XM_026425969.2"/>
</dbReference>
<evidence type="ECO:0000313" key="7">
    <source>
        <dbReference type="RefSeq" id="XP_026281780.1"/>
    </source>
</evidence>
<evidence type="ECO:0000313" key="5">
    <source>
        <dbReference type="RefSeq" id="XP_026281754.1"/>
    </source>
</evidence>
<dbReference type="CTD" id="36797"/>
<gene>
    <name evidence="5 6 7 8 9 10" type="primary">LOC113208783</name>
</gene>
<dbReference type="RefSeq" id="XP_052119986.1">
    <property type="nucleotide sequence ID" value="XM_052264026.1"/>
</dbReference>
<dbReference type="Proteomes" id="UP000504606">
    <property type="component" value="Unplaced"/>
</dbReference>
<organism evidence="4 5">
    <name type="scientific">Frankliniella occidentalis</name>
    <name type="common">Western flower thrips</name>
    <name type="synonym">Euthrips occidentalis</name>
    <dbReference type="NCBI Taxonomy" id="133901"/>
    <lineage>
        <taxon>Eukaryota</taxon>
        <taxon>Metazoa</taxon>
        <taxon>Ecdysozoa</taxon>
        <taxon>Arthropoda</taxon>
        <taxon>Hexapoda</taxon>
        <taxon>Insecta</taxon>
        <taxon>Pterygota</taxon>
        <taxon>Neoptera</taxon>
        <taxon>Paraneoptera</taxon>
        <taxon>Thysanoptera</taxon>
        <taxon>Terebrantia</taxon>
        <taxon>Thripoidea</taxon>
        <taxon>Thripidae</taxon>
        <taxon>Frankliniella</taxon>
    </lineage>
</organism>
<evidence type="ECO:0000256" key="1">
    <source>
        <dbReference type="ARBA" id="ARBA00023186"/>
    </source>
</evidence>
<dbReference type="InterPro" id="IPR036869">
    <property type="entry name" value="J_dom_sf"/>
</dbReference>
<dbReference type="PROSITE" id="PS50076">
    <property type="entry name" value="DNAJ_2"/>
    <property type="match status" value="1"/>
</dbReference>
<keyword evidence="1" id="KW-0143">Chaperone</keyword>
<dbReference type="AlphaFoldDB" id="A0A6J1SKF0"/>
<feature type="region of interest" description="Disordered" evidence="2">
    <location>
        <begin position="164"/>
        <end position="184"/>
    </location>
</feature>
<keyword evidence="4" id="KW-1185">Reference proteome</keyword>
<evidence type="ECO:0000313" key="6">
    <source>
        <dbReference type="RefSeq" id="XP_026281771.1"/>
    </source>
</evidence>
<dbReference type="PANTHER" id="PTHR45168">
    <property type="entry name" value="DNAJ HOMOLOG SUBFAMILY B MEMBER 2"/>
    <property type="match status" value="1"/>
</dbReference>
<dbReference type="PRINTS" id="PR00625">
    <property type="entry name" value="JDOMAIN"/>
</dbReference>
<protein>
    <submittedName>
        <fullName evidence="5 6">DnaJ homolog subfamily B member 6 isoform X1</fullName>
    </submittedName>
</protein>
<dbReference type="InterPro" id="IPR043183">
    <property type="entry name" value="DNJB2/6-like"/>
</dbReference>
<evidence type="ECO:0000256" key="2">
    <source>
        <dbReference type="SAM" id="MobiDB-lite"/>
    </source>
</evidence>
<accession>A0A6J1SKF0</accession>
<dbReference type="SUPFAM" id="SSF46565">
    <property type="entry name" value="Chaperone J-domain"/>
    <property type="match status" value="1"/>
</dbReference>
<dbReference type="RefSeq" id="XP_026281780.1">
    <property type="nucleotide sequence ID" value="XM_026425995.2"/>
</dbReference>
<dbReference type="OrthoDB" id="10250354at2759"/>
<dbReference type="RefSeq" id="XP_026281771.1">
    <property type="nucleotide sequence ID" value="XM_026425986.2"/>
</dbReference>
<dbReference type="GO" id="GO:0051082">
    <property type="term" value="F:unfolded protein binding"/>
    <property type="evidence" value="ECO:0007669"/>
    <property type="project" value="InterPro"/>
</dbReference>
<dbReference type="KEGG" id="foc:113208783"/>
<feature type="compositionally biased region" description="Basic residues" evidence="2">
    <location>
        <begin position="167"/>
        <end position="180"/>
    </location>
</feature>
<proteinExistence type="predicted"/>
<dbReference type="RefSeq" id="XP_052119987.1">
    <property type="nucleotide sequence ID" value="XM_052264027.1"/>
</dbReference>
<evidence type="ECO:0000313" key="8">
    <source>
        <dbReference type="RefSeq" id="XP_052119985.1"/>
    </source>
</evidence>